<reference evidence="2 3" key="1">
    <citation type="submission" date="2019-07" db="EMBL/GenBank/DDBJ databases">
        <title>Genome sequencing of 100 strains of the haloalkaliphilic chemolithoautotrophic sulfur-oxidizing bacterium Thioalkalivibrio.</title>
        <authorList>
            <person name="Muyzer G."/>
        </authorList>
    </citation>
    <scope>NUCLEOTIDE SEQUENCE [LARGE SCALE GENOMIC DNA]</scope>
    <source>
        <strain evidence="2 3">ASO4-4</strain>
    </source>
</reference>
<keyword evidence="1" id="KW-0472">Membrane</keyword>
<keyword evidence="3" id="KW-1185">Reference proteome</keyword>
<accession>A0A562RPJ7</accession>
<protein>
    <recommendedName>
        <fullName evidence="4">Flagellar protein FliL</fullName>
    </recommendedName>
</protein>
<evidence type="ECO:0000313" key="3">
    <source>
        <dbReference type="Proteomes" id="UP000318307"/>
    </source>
</evidence>
<evidence type="ECO:0000256" key="1">
    <source>
        <dbReference type="SAM" id="Phobius"/>
    </source>
</evidence>
<organism evidence="2 3">
    <name type="scientific">Desulfobotulus alkaliphilus</name>
    <dbReference type="NCBI Taxonomy" id="622671"/>
    <lineage>
        <taxon>Bacteria</taxon>
        <taxon>Pseudomonadati</taxon>
        <taxon>Thermodesulfobacteriota</taxon>
        <taxon>Desulfobacteria</taxon>
        <taxon>Desulfobacterales</taxon>
        <taxon>Desulfobacteraceae</taxon>
        <taxon>Desulfobotulus</taxon>
    </lineage>
</organism>
<dbReference type="OrthoDB" id="9829581at2"/>
<dbReference type="RefSeq" id="WP_144685423.1">
    <property type="nucleotide sequence ID" value="NZ_VLLC01000018.1"/>
</dbReference>
<gene>
    <name evidence="2" type="ORF">LZ24_02310</name>
</gene>
<keyword evidence="1" id="KW-1133">Transmembrane helix</keyword>
<proteinExistence type="predicted"/>
<comment type="caution">
    <text evidence="2">The sequence shown here is derived from an EMBL/GenBank/DDBJ whole genome shotgun (WGS) entry which is preliminary data.</text>
</comment>
<dbReference type="EMBL" id="VLLC01000018">
    <property type="protein sequence ID" value="TWI70300.1"/>
    <property type="molecule type" value="Genomic_DNA"/>
</dbReference>
<evidence type="ECO:0000313" key="2">
    <source>
        <dbReference type="EMBL" id="TWI70300.1"/>
    </source>
</evidence>
<keyword evidence="1" id="KW-0812">Transmembrane</keyword>
<dbReference type="AlphaFoldDB" id="A0A562RPJ7"/>
<sequence length="169" mass="19511">MKKQIQIGIGVVVLLVIIIGLALYKPYYDQKYQFSGLGEIYEARRGNWETQQQRRMFFEPGSQPPLEETAHLPSYELRFATNLADGSFMAMELTFRFRNNSGITEIRRRADRIRHALTIALSPYTRADLENNEGRVLAVTDTILHRYIESEIQHLYLTDFRLSGGPDSP</sequence>
<dbReference type="Proteomes" id="UP000318307">
    <property type="component" value="Unassembled WGS sequence"/>
</dbReference>
<name>A0A562RPJ7_9BACT</name>
<feature type="transmembrane region" description="Helical" evidence="1">
    <location>
        <begin position="6"/>
        <end position="24"/>
    </location>
</feature>
<evidence type="ECO:0008006" key="4">
    <source>
        <dbReference type="Google" id="ProtNLM"/>
    </source>
</evidence>